<evidence type="ECO:0000256" key="10">
    <source>
        <dbReference type="ARBA" id="ARBA00023303"/>
    </source>
</evidence>
<dbReference type="InterPro" id="IPR038050">
    <property type="entry name" value="Neuro_actylchol_rec"/>
</dbReference>
<evidence type="ECO:0000256" key="7">
    <source>
        <dbReference type="ARBA" id="ARBA00022989"/>
    </source>
</evidence>
<evidence type="ECO:0000256" key="1">
    <source>
        <dbReference type="ARBA" id="ARBA00004141"/>
    </source>
</evidence>
<keyword evidence="15" id="KW-1185">Reference proteome</keyword>
<dbReference type="GO" id="GO:0005886">
    <property type="term" value="C:plasma membrane"/>
    <property type="evidence" value="ECO:0007669"/>
    <property type="project" value="UniProtKB-SubCell"/>
</dbReference>
<evidence type="ECO:0000256" key="8">
    <source>
        <dbReference type="ARBA" id="ARBA00023065"/>
    </source>
</evidence>
<dbReference type="Pfam" id="PF02932">
    <property type="entry name" value="Neur_chan_memb"/>
    <property type="match status" value="1"/>
</dbReference>
<evidence type="ECO:0000256" key="2">
    <source>
        <dbReference type="ARBA" id="ARBA00004236"/>
    </source>
</evidence>
<dbReference type="InterPro" id="IPR006201">
    <property type="entry name" value="Neur_channel"/>
</dbReference>
<feature type="domain" description="Neurotransmitter-gated ion-channel ligand-binding" evidence="12">
    <location>
        <begin position="30"/>
        <end position="194"/>
    </location>
</feature>
<feature type="transmembrane region" description="Helical" evidence="11">
    <location>
        <begin position="277"/>
        <end position="299"/>
    </location>
</feature>
<dbReference type="PANTHER" id="PTHR18945">
    <property type="entry name" value="NEUROTRANSMITTER GATED ION CHANNEL"/>
    <property type="match status" value="1"/>
</dbReference>
<feature type="domain" description="Neurotransmitter-gated ion-channel transmembrane" evidence="13">
    <location>
        <begin position="226"/>
        <end position="317"/>
    </location>
</feature>
<dbReference type="SUPFAM" id="SSF90112">
    <property type="entry name" value="Neurotransmitter-gated ion-channel transmembrane pore"/>
    <property type="match status" value="1"/>
</dbReference>
<dbReference type="InterPro" id="IPR036719">
    <property type="entry name" value="Neuro-gated_channel_TM_sf"/>
</dbReference>
<sequence length="387" mass="43205">MGSGIVSVGDAYDEGLPPSMEKRLSSSCLGPTVVRAQFYINKIHSISEVVQTIKAEAFFRLYWNDHRLVNNNTGCAVNRTYNSVAGLWVPDYYIENAFDSEFAEDPEDGEMVTVSSNGDVFWSQRTRLLLDCPMDFWRMPFDIHHCTIELGMYRSSADDVVIVWHETGATQFRPNMRSTHWAFITNPENDISFISKYSDYSAARAIITIERKNTALVTFAIVVGMLFVIASYTGFFISPGAAPARIALGFLCFLMVLNNLNAVRGKLPDGLSISKSWLLLFLFYCMLFNFAALVEYGVVNFASSTHAKLEAVKKASATSDGDKAGVRQPIQVQPLELSHVKLSADRRFDESVAKLKDLDLTCRWLFPLSFVTGAVCFLVPAFFAGPF</sequence>
<evidence type="ECO:0000256" key="9">
    <source>
        <dbReference type="ARBA" id="ARBA00023136"/>
    </source>
</evidence>
<keyword evidence="6" id="KW-0732">Signal</keyword>
<keyword evidence="9 11" id="KW-0472">Membrane</keyword>
<dbReference type="Gene3D" id="1.20.58.390">
    <property type="entry name" value="Neurotransmitter-gated ion-channel transmembrane domain"/>
    <property type="match status" value="1"/>
</dbReference>
<dbReference type="AlphaFoldDB" id="A0AB34J6B0"/>
<dbReference type="InterPro" id="IPR006029">
    <property type="entry name" value="Neurotrans-gated_channel_TM"/>
</dbReference>
<evidence type="ECO:0000256" key="3">
    <source>
        <dbReference type="ARBA" id="ARBA00022448"/>
    </source>
</evidence>
<keyword evidence="4" id="KW-1003">Cell membrane</keyword>
<dbReference type="GO" id="GO:0004888">
    <property type="term" value="F:transmembrane signaling receptor activity"/>
    <property type="evidence" value="ECO:0007669"/>
    <property type="project" value="InterPro"/>
</dbReference>
<evidence type="ECO:0000259" key="13">
    <source>
        <dbReference type="Pfam" id="PF02932"/>
    </source>
</evidence>
<protein>
    <recommendedName>
        <fullName evidence="16">Neurotransmitter-gated ion-channel ligand-binding domain-containing protein</fullName>
    </recommendedName>
</protein>
<feature type="transmembrane region" description="Helical" evidence="11">
    <location>
        <begin position="241"/>
        <end position="257"/>
    </location>
</feature>
<comment type="caution">
    <text evidence="14">The sequence shown here is derived from an EMBL/GenBank/DDBJ whole genome shotgun (WGS) entry which is preliminary data.</text>
</comment>
<feature type="transmembrane region" description="Helical" evidence="11">
    <location>
        <begin position="214"/>
        <end position="235"/>
    </location>
</feature>
<dbReference type="GO" id="GO:0005230">
    <property type="term" value="F:extracellular ligand-gated monoatomic ion channel activity"/>
    <property type="evidence" value="ECO:0007669"/>
    <property type="project" value="InterPro"/>
</dbReference>
<evidence type="ECO:0000313" key="15">
    <source>
        <dbReference type="Proteomes" id="UP001515480"/>
    </source>
</evidence>
<keyword evidence="7 11" id="KW-1133">Transmembrane helix</keyword>
<keyword evidence="8" id="KW-0406">Ion transport</keyword>
<evidence type="ECO:0000313" key="14">
    <source>
        <dbReference type="EMBL" id="KAL1512370.1"/>
    </source>
</evidence>
<dbReference type="EMBL" id="JBGBPQ010000013">
    <property type="protein sequence ID" value="KAL1512370.1"/>
    <property type="molecule type" value="Genomic_DNA"/>
</dbReference>
<dbReference type="InterPro" id="IPR036734">
    <property type="entry name" value="Neur_chan_lig-bd_sf"/>
</dbReference>
<feature type="transmembrane region" description="Helical" evidence="11">
    <location>
        <begin position="364"/>
        <end position="384"/>
    </location>
</feature>
<dbReference type="Pfam" id="PF02931">
    <property type="entry name" value="Neur_chan_LBD"/>
    <property type="match status" value="1"/>
</dbReference>
<dbReference type="InterPro" id="IPR006028">
    <property type="entry name" value="GABAA/Glycine_rcpt"/>
</dbReference>
<evidence type="ECO:0000256" key="6">
    <source>
        <dbReference type="ARBA" id="ARBA00022729"/>
    </source>
</evidence>
<dbReference type="InterPro" id="IPR006202">
    <property type="entry name" value="Neur_chan_lig-bd"/>
</dbReference>
<dbReference type="SUPFAM" id="SSF63712">
    <property type="entry name" value="Nicotinic receptor ligand binding domain-like"/>
    <property type="match status" value="1"/>
</dbReference>
<gene>
    <name evidence="14" type="ORF">AB1Y20_005628</name>
</gene>
<evidence type="ECO:0000256" key="11">
    <source>
        <dbReference type="SAM" id="Phobius"/>
    </source>
</evidence>
<dbReference type="PRINTS" id="PR00253">
    <property type="entry name" value="GABAARECEPTR"/>
</dbReference>
<dbReference type="Gene3D" id="2.70.170.10">
    <property type="entry name" value="Neurotransmitter-gated ion-channel ligand-binding domain"/>
    <property type="match status" value="1"/>
</dbReference>
<reference evidence="14 15" key="1">
    <citation type="journal article" date="2024" name="Science">
        <title>Giant polyketide synthase enzymes in the biosynthesis of giant marine polyether toxins.</title>
        <authorList>
            <person name="Fallon T.R."/>
            <person name="Shende V.V."/>
            <person name="Wierzbicki I.H."/>
            <person name="Pendleton A.L."/>
            <person name="Watervoot N.F."/>
            <person name="Auber R.P."/>
            <person name="Gonzalez D.J."/>
            <person name="Wisecaver J.H."/>
            <person name="Moore B.S."/>
        </authorList>
    </citation>
    <scope>NUCLEOTIDE SEQUENCE [LARGE SCALE GENOMIC DNA]</scope>
    <source>
        <strain evidence="14 15">12B1</strain>
    </source>
</reference>
<evidence type="ECO:0000256" key="5">
    <source>
        <dbReference type="ARBA" id="ARBA00022692"/>
    </source>
</evidence>
<evidence type="ECO:0000256" key="4">
    <source>
        <dbReference type="ARBA" id="ARBA00022475"/>
    </source>
</evidence>
<evidence type="ECO:0000259" key="12">
    <source>
        <dbReference type="Pfam" id="PF02931"/>
    </source>
</evidence>
<accession>A0AB34J6B0</accession>
<comment type="subcellular location">
    <subcellularLocation>
        <location evidence="2">Cell membrane</location>
    </subcellularLocation>
    <subcellularLocation>
        <location evidence="1">Membrane</location>
        <topology evidence="1">Multi-pass membrane protein</topology>
    </subcellularLocation>
</comment>
<keyword evidence="5 11" id="KW-0812">Transmembrane</keyword>
<proteinExistence type="predicted"/>
<organism evidence="14 15">
    <name type="scientific">Prymnesium parvum</name>
    <name type="common">Toxic golden alga</name>
    <dbReference type="NCBI Taxonomy" id="97485"/>
    <lineage>
        <taxon>Eukaryota</taxon>
        <taxon>Haptista</taxon>
        <taxon>Haptophyta</taxon>
        <taxon>Prymnesiophyceae</taxon>
        <taxon>Prymnesiales</taxon>
        <taxon>Prymnesiaceae</taxon>
        <taxon>Prymnesium</taxon>
    </lineage>
</organism>
<name>A0AB34J6B0_PRYPA</name>
<evidence type="ECO:0008006" key="16">
    <source>
        <dbReference type="Google" id="ProtNLM"/>
    </source>
</evidence>
<keyword evidence="10" id="KW-0407">Ion channel</keyword>
<keyword evidence="3" id="KW-0813">Transport</keyword>
<dbReference type="Proteomes" id="UP001515480">
    <property type="component" value="Unassembled WGS sequence"/>
</dbReference>